<comment type="similarity">
    <text evidence="1">Belongs to the low molecular weight phosphotyrosine protein phosphatase family.</text>
</comment>
<dbReference type="SUPFAM" id="SSF52788">
    <property type="entry name" value="Phosphotyrosine protein phosphatases I"/>
    <property type="match status" value="1"/>
</dbReference>
<protein>
    <recommendedName>
        <fullName evidence="2">protein-tyrosine-phosphatase</fullName>
        <ecNumber evidence="2">3.1.3.48</ecNumber>
    </recommendedName>
</protein>
<dbReference type="PANTHER" id="PTHR11717">
    <property type="entry name" value="LOW MOLECULAR WEIGHT PROTEIN TYROSINE PHOSPHATASE"/>
    <property type="match status" value="1"/>
</dbReference>
<dbReference type="InterPro" id="IPR017867">
    <property type="entry name" value="Tyr_phospatase_low_mol_wt"/>
</dbReference>
<dbReference type="KEGG" id="moz:MoryE10_05530"/>
<dbReference type="Proteomes" id="UP000824988">
    <property type="component" value="Chromosome"/>
</dbReference>
<proteinExistence type="inferred from homology"/>
<dbReference type="InterPro" id="IPR036196">
    <property type="entry name" value="Ptyr_pPase_sf"/>
</dbReference>
<evidence type="ECO:0000256" key="3">
    <source>
        <dbReference type="ARBA" id="ARBA00022801"/>
    </source>
</evidence>
<dbReference type="Pfam" id="PF01451">
    <property type="entry name" value="LMWPc"/>
    <property type="match status" value="1"/>
</dbReference>
<dbReference type="Gene3D" id="3.40.50.2300">
    <property type="match status" value="1"/>
</dbReference>
<feature type="active site" evidence="5">
    <location>
        <position position="19"/>
    </location>
</feature>
<dbReference type="CDD" id="cd16343">
    <property type="entry name" value="LMWPTP"/>
    <property type="match status" value="1"/>
</dbReference>
<evidence type="ECO:0000313" key="7">
    <source>
        <dbReference type="EMBL" id="BBL69947.1"/>
    </source>
</evidence>
<name>A0A8D4VMQ5_9GAMM</name>
<accession>A0A8D4VMQ5</accession>
<evidence type="ECO:0000313" key="8">
    <source>
        <dbReference type="Proteomes" id="UP000824988"/>
    </source>
</evidence>
<keyword evidence="3" id="KW-0378">Hydrolase</keyword>
<evidence type="ECO:0000256" key="2">
    <source>
        <dbReference type="ARBA" id="ARBA00013064"/>
    </source>
</evidence>
<gene>
    <name evidence="7" type="primary">ptpA</name>
    <name evidence="7" type="ORF">MoryE10_05530</name>
</gene>
<dbReference type="EMBL" id="AP019782">
    <property type="protein sequence ID" value="BBL69947.1"/>
    <property type="molecule type" value="Genomic_DNA"/>
</dbReference>
<dbReference type="InterPro" id="IPR050438">
    <property type="entry name" value="LMW_PTPase"/>
</dbReference>
<feature type="active site" description="Proton donor" evidence="5">
    <location>
        <position position="130"/>
    </location>
</feature>
<sequence>MKDKETIGILFVCMGNICRSPTAEGVFRRLADERGLSPYLRVDSAGTHAYHVGEAPDLRSRKAALARGIDLSLLRARRVDHGDFYHFHHILAMDASNYADLMEMRPPDSEASVKYFLDYAPHLSTREVPDPYYGGVNGFERVLDMVEDASKGLLDELQDLLRR</sequence>
<evidence type="ECO:0000256" key="1">
    <source>
        <dbReference type="ARBA" id="ARBA00011063"/>
    </source>
</evidence>
<evidence type="ECO:0000256" key="5">
    <source>
        <dbReference type="PIRSR" id="PIRSR617867-1"/>
    </source>
</evidence>
<evidence type="ECO:0000259" key="6">
    <source>
        <dbReference type="SMART" id="SM00226"/>
    </source>
</evidence>
<keyword evidence="4" id="KW-0904">Protein phosphatase</keyword>
<dbReference type="FunFam" id="3.40.50.2300:FF:000113">
    <property type="entry name" value="Low molecular weight protein-tyrosine-phosphatase"/>
    <property type="match status" value="1"/>
</dbReference>
<reference evidence="7" key="1">
    <citation type="submission" date="2019-06" db="EMBL/GenBank/DDBJ databases">
        <title>Complete genome sequence of Methylogaea oryzae strain JCM16910.</title>
        <authorList>
            <person name="Asakawa S."/>
        </authorList>
    </citation>
    <scope>NUCLEOTIDE SEQUENCE</scope>
    <source>
        <strain evidence="7">E10</strain>
    </source>
</reference>
<dbReference type="SMART" id="SM00226">
    <property type="entry name" value="LMWPc"/>
    <property type="match status" value="1"/>
</dbReference>
<organism evidence="7 8">
    <name type="scientific">Methylogaea oryzae</name>
    <dbReference type="NCBI Taxonomy" id="1295382"/>
    <lineage>
        <taxon>Bacteria</taxon>
        <taxon>Pseudomonadati</taxon>
        <taxon>Pseudomonadota</taxon>
        <taxon>Gammaproteobacteria</taxon>
        <taxon>Methylococcales</taxon>
        <taxon>Methylococcaceae</taxon>
        <taxon>Methylogaea</taxon>
    </lineage>
</organism>
<dbReference type="GO" id="GO:0004725">
    <property type="term" value="F:protein tyrosine phosphatase activity"/>
    <property type="evidence" value="ECO:0007669"/>
    <property type="project" value="UniProtKB-EC"/>
</dbReference>
<feature type="active site" description="Nucleophile" evidence="5">
    <location>
        <position position="13"/>
    </location>
</feature>
<dbReference type="PRINTS" id="PR00719">
    <property type="entry name" value="LMWPTPASE"/>
</dbReference>
<evidence type="ECO:0000256" key="4">
    <source>
        <dbReference type="ARBA" id="ARBA00022912"/>
    </source>
</evidence>
<dbReference type="PANTHER" id="PTHR11717:SF7">
    <property type="entry name" value="LOW MOLECULAR WEIGHT PHOSPHOTYROSINE PROTEIN PHOSPHATASE"/>
    <property type="match status" value="1"/>
</dbReference>
<keyword evidence="8" id="KW-1185">Reference proteome</keyword>
<dbReference type="EC" id="3.1.3.48" evidence="2"/>
<dbReference type="InterPro" id="IPR023485">
    <property type="entry name" value="Ptyr_pPase"/>
</dbReference>
<dbReference type="RefSeq" id="WP_054773765.1">
    <property type="nucleotide sequence ID" value="NZ_AP019782.1"/>
</dbReference>
<feature type="domain" description="Phosphotyrosine protein phosphatase I" evidence="6">
    <location>
        <begin position="7"/>
        <end position="156"/>
    </location>
</feature>
<dbReference type="AlphaFoldDB" id="A0A8D4VMQ5"/>